<dbReference type="SUPFAM" id="SSF53448">
    <property type="entry name" value="Nucleotide-diphospho-sugar transferases"/>
    <property type="match status" value="1"/>
</dbReference>
<comment type="caution">
    <text evidence="2">The sequence shown here is derived from an EMBL/GenBank/DDBJ whole genome shotgun (WGS) entry which is preliminary data.</text>
</comment>
<reference evidence="2 3" key="1">
    <citation type="submission" date="2018-09" db="EMBL/GenBank/DDBJ databases">
        <title>Genomic Encyclopedia of Archaeal and Bacterial Type Strains, Phase II (KMG-II): from individual species to whole genera.</title>
        <authorList>
            <person name="Goeker M."/>
        </authorList>
    </citation>
    <scope>NUCLEOTIDE SEQUENCE [LARGE SCALE GENOMIC DNA]</scope>
    <source>
        <strain evidence="2 3">DSM 27148</strain>
    </source>
</reference>
<keyword evidence="3" id="KW-1185">Reference proteome</keyword>
<dbReference type="PANTHER" id="PTHR43777">
    <property type="entry name" value="MOLYBDENUM COFACTOR CYTIDYLYLTRANSFERASE"/>
    <property type="match status" value="1"/>
</dbReference>
<dbReference type="RefSeq" id="WP_120271443.1">
    <property type="nucleotide sequence ID" value="NZ_RAPN01000001.1"/>
</dbReference>
<evidence type="ECO:0000313" key="2">
    <source>
        <dbReference type="EMBL" id="RKD90004.1"/>
    </source>
</evidence>
<dbReference type="InterPro" id="IPR025877">
    <property type="entry name" value="MobA-like_NTP_Trfase"/>
</dbReference>
<proteinExistence type="predicted"/>
<dbReference type="AlphaFoldDB" id="A0A419W3I7"/>
<dbReference type="PANTHER" id="PTHR43777:SF1">
    <property type="entry name" value="MOLYBDENUM COFACTOR CYTIDYLYLTRANSFERASE"/>
    <property type="match status" value="1"/>
</dbReference>
<keyword evidence="2" id="KW-0548">Nucleotidyltransferase</keyword>
<feature type="domain" description="MobA-like NTP transferase" evidence="1">
    <location>
        <begin position="6"/>
        <end position="167"/>
    </location>
</feature>
<protein>
    <submittedName>
        <fullName evidence="2">Molybdenum cofactor cytidylyltransferase</fullName>
    </submittedName>
</protein>
<organism evidence="2 3">
    <name type="scientific">Mangrovibacterium diazotrophicum</name>
    <dbReference type="NCBI Taxonomy" id="1261403"/>
    <lineage>
        <taxon>Bacteria</taxon>
        <taxon>Pseudomonadati</taxon>
        <taxon>Bacteroidota</taxon>
        <taxon>Bacteroidia</taxon>
        <taxon>Marinilabiliales</taxon>
        <taxon>Prolixibacteraceae</taxon>
        <taxon>Mangrovibacterium</taxon>
    </lineage>
</organism>
<dbReference type="Gene3D" id="3.90.550.10">
    <property type="entry name" value="Spore Coat Polysaccharide Biosynthesis Protein SpsA, Chain A"/>
    <property type="match status" value="1"/>
</dbReference>
<dbReference type="Proteomes" id="UP000283387">
    <property type="component" value="Unassembled WGS sequence"/>
</dbReference>
<keyword evidence="2" id="KW-0808">Transferase</keyword>
<dbReference type="OrthoDB" id="9779263at2"/>
<accession>A0A419W3I7</accession>
<name>A0A419W3I7_9BACT</name>
<dbReference type="Pfam" id="PF12804">
    <property type="entry name" value="NTP_transf_3"/>
    <property type="match status" value="1"/>
</dbReference>
<evidence type="ECO:0000313" key="3">
    <source>
        <dbReference type="Proteomes" id="UP000283387"/>
    </source>
</evidence>
<dbReference type="CDD" id="cd04182">
    <property type="entry name" value="GT_2_like_f"/>
    <property type="match status" value="1"/>
</dbReference>
<dbReference type="EMBL" id="RAPN01000001">
    <property type="protein sequence ID" value="RKD90004.1"/>
    <property type="molecule type" value="Genomic_DNA"/>
</dbReference>
<gene>
    <name evidence="2" type="ORF">BC643_0340</name>
</gene>
<evidence type="ECO:0000259" key="1">
    <source>
        <dbReference type="Pfam" id="PF12804"/>
    </source>
</evidence>
<sequence length="197" mass="21404">MDKIPVILLAAGCSSRMGQAKQLLPWGNTSLIQHQIAMLNAVADPLIVVLGSRADEIKPIIANESVTLVINENWEAGMGTSVAAGVKQLNLFPNAVGVLFALIDQPLVNTEHYFKLIHTFRPGKKQIVASRPSAGWLGVPALFDSVYFDELSQLDGKQGAKTIIEKYANQVVSIDAGEQLADIDTPEAYKKLQLKRI</sequence>
<dbReference type="GO" id="GO:0016779">
    <property type="term" value="F:nucleotidyltransferase activity"/>
    <property type="evidence" value="ECO:0007669"/>
    <property type="project" value="UniProtKB-KW"/>
</dbReference>
<dbReference type="InterPro" id="IPR029044">
    <property type="entry name" value="Nucleotide-diphossugar_trans"/>
</dbReference>